<evidence type="ECO:0000256" key="1">
    <source>
        <dbReference type="SAM" id="Phobius"/>
    </source>
</evidence>
<dbReference type="PROSITE" id="PS50883">
    <property type="entry name" value="EAL"/>
    <property type="match status" value="1"/>
</dbReference>
<dbReference type="InterPro" id="IPR000160">
    <property type="entry name" value="GGDEF_dom"/>
</dbReference>
<reference evidence="4 5" key="1">
    <citation type="submission" date="2018-08" db="EMBL/GenBank/DDBJ databases">
        <title>Genomic Encyclopedia of Type Strains, Phase IV (KMG-IV): sequencing the most valuable type-strain genomes for metagenomic binning, comparative biology and taxonomic classification.</title>
        <authorList>
            <person name="Goeker M."/>
        </authorList>
    </citation>
    <scope>NUCLEOTIDE SEQUENCE [LARGE SCALE GENOMIC DNA]</scope>
    <source>
        <strain evidence="4 5">DSM 23923</strain>
    </source>
</reference>
<dbReference type="InterPro" id="IPR029787">
    <property type="entry name" value="Nucleotide_cyclase"/>
</dbReference>
<dbReference type="InterPro" id="IPR035919">
    <property type="entry name" value="EAL_sf"/>
</dbReference>
<dbReference type="SUPFAM" id="SSF141868">
    <property type="entry name" value="EAL domain-like"/>
    <property type="match status" value="1"/>
</dbReference>
<feature type="transmembrane region" description="Helical" evidence="1">
    <location>
        <begin position="107"/>
        <end position="126"/>
    </location>
</feature>
<dbReference type="InterPro" id="IPR052155">
    <property type="entry name" value="Biofilm_reg_signaling"/>
</dbReference>
<dbReference type="EMBL" id="QUMS01000001">
    <property type="protein sequence ID" value="REG10476.1"/>
    <property type="molecule type" value="Genomic_DNA"/>
</dbReference>
<dbReference type="OrthoDB" id="158981at2"/>
<dbReference type="SMART" id="SM00052">
    <property type="entry name" value="EAL"/>
    <property type="match status" value="1"/>
</dbReference>
<feature type="transmembrane region" description="Helical" evidence="1">
    <location>
        <begin position="207"/>
        <end position="226"/>
    </location>
</feature>
<keyword evidence="1" id="KW-0472">Membrane</keyword>
<dbReference type="NCBIfam" id="TIGR00254">
    <property type="entry name" value="GGDEF"/>
    <property type="match status" value="1"/>
</dbReference>
<keyword evidence="1" id="KW-0812">Transmembrane</keyword>
<dbReference type="PANTHER" id="PTHR44757:SF2">
    <property type="entry name" value="BIOFILM ARCHITECTURE MAINTENANCE PROTEIN MBAA"/>
    <property type="match status" value="1"/>
</dbReference>
<feature type="domain" description="GGDEF" evidence="3">
    <location>
        <begin position="415"/>
        <end position="548"/>
    </location>
</feature>
<keyword evidence="1" id="KW-1133">Transmembrane helix</keyword>
<dbReference type="InterPro" id="IPR043128">
    <property type="entry name" value="Rev_trsase/Diguanyl_cyclase"/>
</dbReference>
<feature type="transmembrane region" description="Helical" evidence="1">
    <location>
        <begin position="238"/>
        <end position="256"/>
    </location>
</feature>
<proteinExistence type="predicted"/>
<dbReference type="FunFam" id="3.30.70.270:FF:000001">
    <property type="entry name" value="Diguanylate cyclase domain protein"/>
    <property type="match status" value="1"/>
</dbReference>
<dbReference type="InterPro" id="IPR001633">
    <property type="entry name" value="EAL_dom"/>
</dbReference>
<dbReference type="Gene3D" id="3.20.20.450">
    <property type="entry name" value="EAL domain"/>
    <property type="match status" value="1"/>
</dbReference>
<dbReference type="Proteomes" id="UP000256388">
    <property type="component" value="Unassembled WGS sequence"/>
</dbReference>
<dbReference type="RefSeq" id="WP_116223655.1">
    <property type="nucleotide sequence ID" value="NZ_AP018437.1"/>
</dbReference>
<dbReference type="CDD" id="cd01949">
    <property type="entry name" value="GGDEF"/>
    <property type="match status" value="1"/>
</dbReference>
<feature type="domain" description="EAL" evidence="2">
    <location>
        <begin position="557"/>
        <end position="813"/>
    </location>
</feature>
<keyword evidence="5" id="KW-1185">Reference proteome</keyword>
<sequence>MNKTNRLKTITKYVLYLLVLLTILNLGIIYCFQENDFSTALTDTVNFLLNLTTTLLLWLAYKHTKSINTKRANGWAVLCLAQLLFAIGDTVWAIYETILDINPYPSIADLFYLAYYPLFLIGLLYLSQNNESIIRRINNGLDASIVFIVIGLFLGVNTFPQIFAAARNETGLLLFLTLAYPLGDLILLSGLVILIYNREEEKFDYPFIFIAISVAIQIVADIIFSSQSLQGTYFSGSWLDSGWILGYFFLGIAAYLQSQSKTSTDLANSGNESLIHNGSYVRSTVRGNLPYLSIILAFGLLFYRVLNNELLYLRYLVGCLGILILLVLVRQFLVFWENDKLNENLSRTLNVVKSQAVYLQKTNMDLENQIRERKKAEDQLAFDALHDSLTKLPNRVLLADRIQHVIDYSKRHKDHHFSVFFIDIDHFKNVNDSMGHAVGDELLVHFARRVQKCLRKSDTLARLGGDEFAILLENNSDSSQTEIIAERIKDVLLPPYSLSGKDFYVSASMGIVADTKDYTDSDSILQDADIAMYRAKMLGKARFVVFTPNLRTEAISRLDLEAQLQHAIERDELFLNYQPIYSLSSNDLVGFEALLRWNNPGRGVLLPADFISIAEESDLIVKIGEWVLLEACRQLKQWQKNYPDREELCININISGRHFIHPDFIHCLETTTTVTGLKPKYIHLEITETVLVENREKARIVFTTLNNMGYEIQIDDFGTGYSSLGYLLNFHVDMIKIDKSFIQSIGKGENGDHLVKTIVNMAQELGIDIIAEGIETERQLKDLKSMACKYGQGYLLSYPLASSGIDDLLQSGKKR</sequence>
<feature type="transmembrane region" description="Helical" evidence="1">
    <location>
        <begin position="12"/>
        <end position="32"/>
    </location>
</feature>
<feature type="transmembrane region" description="Helical" evidence="1">
    <location>
        <begin position="172"/>
        <end position="195"/>
    </location>
</feature>
<dbReference type="PROSITE" id="PS50887">
    <property type="entry name" value="GGDEF"/>
    <property type="match status" value="1"/>
</dbReference>
<dbReference type="Pfam" id="PF00990">
    <property type="entry name" value="GGDEF"/>
    <property type="match status" value="1"/>
</dbReference>
<name>A0A347ZUF7_9CHLR</name>
<gene>
    <name evidence="4" type="ORF">DFR64_0334</name>
</gene>
<accession>A0A347ZUF7</accession>
<organism evidence="4 5">
    <name type="scientific">Pelolinea submarina</name>
    <dbReference type="NCBI Taxonomy" id="913107"/>
    <lineage>
        <taxon>Bacteria</taxon>
        <taxon>Bacillati</taxon>
        <taxon>Chloroflexota</taxon>
        <taxon>Anaerolineae</taxon>
        <taxon>Anaerolineales</taxon>
        <taxon>Anaerolineaceae</taxon>
        <taxon>Pelolinea</taxon>
    </lineage>
</organism>
<feature type="transmembrane region" description="Helical" evidence="1">
    <location>
        <begin position="44"/>
        <end position="61"/>
    </location>
</feature>
<dbReference type="Pfam" id="PF00563">
    <property type="entry name" value="EAL"/>
    <property type="match status" value="1"/>
</dbReference>
<dbReference type="Gene3D" id="3.30.70.270">
    <property type="match status" value="1"/>
</dbReference>
<feature type="transmembrane region" description="Helical" evidence="1">
    <location>
        <begin position="312"/>
        <end position="336"/>
    </location>
</feature>
<dbReference type="AlphaFoldDB" id="A0A347ZUF7"/>
<dbReference type="PANTHER" id="PTHR44757">
    <property type="entry name" value="DIGUANYLATE CYCLASE DGCP"/>
    <property type="match status" value="1"/>
</dbReference>
<dbReference type="CDD" id="cd01948">
    <property type="entry name" value="EAL"/>
    <property type="match status" value="1"/>
</dbReference>
<feature type="transmembrane region" description="Helical" evidence="1">
    <location>
        <begin position="146"/>
        <end position="166"/>
    </location>
</feature>
<evidence type="ECO:0000313" key="4">
    <source>
        <dbReference type="EMBL" id="REG10476.1"/>
    </source>
</evidence>
<dbReference type="SUPFAM" id="SSF55073">
    <property type="entry name" value="Nucleotide cyclase"/>
    <property type="match status" value="1"/>
</dbReference>
<evidence type="ECO:0000259" key="2">
    <source>
        <dbReference type="PROSITE" id="PS50883"/>
    </source>
</evidence>
<dbReference type="SMART" id="SM00267">
    <property type="entry name" value="GGDEF"/>
    <property type="match status" value="1"/>
</dbReference>
<evidence type="ECO:0000313" key="5">
    <source>
        <dbReference type="Proteomes" id="UP000256388"/>
    </source>
</evidence>
<feature type="transmembrane region" description="Helical" evidence="1">
    <location>
        <begin position="73"/>
        <end position="95"/>
    </location>
</feature>
<protein>
    <submittedName>
        <fullName evidence="4">Diguanylate cyclase (GGDEF)-like protein</fullName>
    </submittedName>
</protein>
<comment type="caution">
    <text evidence="4">The sequence shown here is derived from an EMBL/GenBank/DDBJ whole genome shotgun (WGS) entry which is preliminary data.</text>
</comment>
<evidence type="ECO:0000259" key="3">
    <source>
        <dbReference type="PROSITE" id="PS50887"/>
    </source>
</evidence>